<feature type="transmembrane region" description="Helical" evidence="6">
    <location>
        <begin position="335"/>
        <end position="363"/>
    </location>
</feature>
<sequence>MVEIHVQLSFSIIMWKYFIKSVFTNIKRNKVFSFLNISGLAIGIAAAMLILLWVESQFSWNKQFNNLSQIYQVERHIPQNGEIKTTSVGPGPLAEEIKNKIPEITFAAPVATRGGLLVSDGNKHLYFDGKATNQDFFSIFNFHLLKGTLKNIFSHPDKIVVTEKVAKAFFGEGNPIGQSLKLDNETSYTVQAVIESLPDNMDFDFDILLPFDLNEPRFSWLKDWGNSSPRTFVSIAPNANVLKINKELRKALKGKQDQNFFSLYPFKDMHLYGEFNSMGQPSGAGKITMVRLFSCIALAILLIACINFMNLSTARATQRAKEVGIRKVLGAKRRILIFQFMGEAIVYATISVLFALVIVRLALPSFSQLIGVPLLMQLFEPAHLFFIVGICLFCGLIAGSYPALFLSGFLPINNLRKQKINGAGSAGLLRKTLVVFQFSLSIILIIATFVIYRQIQFTKNRSLGFNQDQVLSIPHAEDIEKKYPHVRQSLLAINDVENVSMCTSTPYSTTRTTTNLYWKGRPESVKTTIAVNFASADFLRTLNIPVVSGTQFQPSKTDSTAVIINEAMARQMGKEGKIGSLIQWGTEPTNDKYRIVGICKDFVHDDIHALQPGPMVLIDDENGETGKSLYIRLRKETNIPAALGQIKTIFSSASPDYPFEYHFLDEEFDELFQAQTIKGNLSMLFGGLSIFISCLGLFGLTAFMAEQRTKEIGIRKILGASVFSILRMLSGSFLKLVFLAGLISIPVALLFTHNWLQQYPYRITVRWWLYGSAILLTVIIAATTIFFHALKAAKVNPVESLHSE</sequence>
<evidence type="ECO:0000259" key="8">
    <source>
        <dbReference type="Pfam" id="PF12704"/>
    </source>
</evidence>
<evidence type="ECO:0000256" key="3">
    <source>
        <dbReference type="ARBA" id="ARBA00022692"/>
    </source>
</evidence>
<feature type="domain" description="ABC3 transporter permease C-terminal" evidence="7">
    <location>
        <begin position="684"/>
        <end position="797"/>
    </location>
</feature>
<comment type="subcellular location">
    <subcellularLocation>
        <location evidence="1">Cell membrane</location>
        <topology evidence="1">Multi-pass membrane protein</topology>
    </subcellularLocation>
</comment>
<feature type="transmembrane region" description="Helical" evidence="6">
    <location>
        <begin position="768"/>
        <end position="790"/>
    </location>
</feature>
<feature type="transmembrane region" description="Helical" evidence="6">
    <location>
        <begin position="383"/>
        <end position="412"/>
    </location>
</feature>
<feature type="transmembrane region" description="Helical" evidence="6">
    <location>
        <begin position="683"/>
        <end position="705"/>
    </location>
</feature>
<dbReference type="GO" id="GO:0022857">
    <property type="term" value="F:transmembrane transporter activity"/>
    <property type="evidence" value="ECO:0007669"/>
    <property type="project" value="TreeGrafter"/>
</dbReference>
<evidence type="ECO:0000256" key="1">
    <source>
        <dbReference type="ARBA" id="ARBA00004651"/>
    </source>
</evidence>
<dbReference type="AlphaFoldDB" id="A0A1H3YUW7"/>
<evidence type="ECO:0000256" key="2">
    <source>
        <dbReference type="ARBA" id="ARBA00022475"/>
    </source>
</evidence>
<keyword evidence="5 6" id="KW-0472">Membrane</keyword>
<name>A0A1H3YUW7_9BACT</name>
<feature type="transmembrane region" description="Helical" evidence="6">
    <location>
        <begin position="433"/>
        <end position="452"/>
    </location>
</feature>
<dbReference type="Pfam" id="PF02687">
    <property type="entry name" value="FtsX"/>
    <property type="match status" value="2"/>
</dbReference>
<organism evidence="9 10">
    <name type="scientific">Arachidicoccus rhizosphaerae</name>
    <dbReference type="NCBI Taxonomy" id="551991"/>
    <lineage>
        <taxon>Bacteria</taxon>
        <taxon>Pseudomonadati</taxon>
        <taxon>Bacteroidota</taxon>
        <taxon>Chitinophagia</taxon>
        <taxon>Chitinophagales</taxon>
        <taxon>Chitinophagaceae</taxon>
        <taxon>Arachidicoccus</taxon>
    </lineage>
</organism>
<accession>A0A1H3YUW7</accession>
<dbReference type="PANTHER" id="PTHR30572">
    <property type="entry name" value="MEMBRANE COMPONENT OF TRANSPORTER-RELATED"/>
    <property type="match status" value="1"/>
</dbReference>
<keyword evidence="3 6" id="KW-0812">Transmembrane</keyword>
<dbReference type="PANTHER" id="PTHR30572:SF18">
    <property type="entry name" value="ABC-TYPE MACROLIDE FAMILY EXPORT SYSTEM PERMEASE COMPONENT 2"/>
    <property type="match status" value="1"/>
</dbReference>
<dbReference type="InterPro" id="IPR050250">
    <property type="entry name" value="Macrolide_Exporter_MacB"/>
</dbReference>
<dbReference type="InterPro" id="IPR003838">
    <property type="entry name" value="ABC3_permease_C"/>
</dbReference>
<feature type="transmembrane region" description="Helical" evidence="6">
    <location>
        <begin position="736"/>
        <end position="756"/>
    </location>
</feature>
<dbReference type="Proteomes" id="UP000199041">
    <property type="component" value="Unassembled WGS sequence"/>
</dbReference>
<evidence type="ECO:0000256" key="4">
    <source>
        <dbReference type="ARBA" id="ARBA00022989"/>
    </source>
</evidence>
<evidence type="ECO:0000313" key="10">
    <source>
        <dbReference type="Proteomes" id="UP000199041"/>
    </source>
</evidence>
<gene>
    <name evidence="9" type="ORF">SAMN05192529_10971</name>
</gene>
<evidence type="ECO:0000256" key="5">
    <source>
        <dbReference type="ARBA" id="ARBA00023136"/>
    </source>
</evidence>
<feature type="domain" description="ABC3 transporter permease C-terminal" evidence="7">
    <location>
        <begin position="295"/>
        <end position="407"/>
    </location>
</feature>
<dbReference type="STRING" id="551991.SAMN05192529_10971"/>
<reference evidence="9 10" key="1">
    <citation type="submission" date="2016-10" db="EMBL/GenBank/DDBJ databases">
        <authorList>
            <person name="de Groot N.N."/>
        </authorList>
    </citation>
    <scope>NUCLEOTIDE SEQUENCE [LARGE SCALE GENOMIC DNA]</scope>
    <source>
        <strain evidence="9 10">Vu-144</strain>
    </source>
</reference>
<feature type="domain" description="MacB-like periplasmic core" evidence="8">
    <location>
        <begin position="33"/>
        <end position="250"/>
    </location>
</feature>
<evidence type="ECO:0000259" key="7">
    <source>
        <dbReference type="Pfam" id="PF02687"/>
    </source>
</evidence>
<proteinExistence type="predicted"/>
<protein>
    <submittedName>
        <fullName evidence="9">Duplicated orphan permease</fullName>
    </submittedName>
</protein>
<keyword evidence="10" id="KW-1185">Reference proteome</keyword>
<feature type="domain" description="MacB-like periplasmic core" evidence="8">
    <location>
        <begin position="440"/>
        <end position="648"/>
    </location>
</feature>
<evidence type="ECO:0000256" key="6">
    <source>
        <dbReference type="SAM" id="Phobius"/>
    </source>
</evidence>
<keyword evidence="4 6" id="KW-1133">Transmembrane helix</keyword>
<feature type="transmembrane region" description="Helical" evidence="6">
    <location>
        <begin position="290"/>
        <end position="314"/>
    </location>
</feature>
<dbReference type="Pfam" id="PF12704">
    <property type="entry name" value="MacB_PCD"/>
    <property type="match status" value="2"/>
</dbReference>
<dbReference type="InterPro" id="IPR025857">
    <property type="entry name" value="MacB_PCD"/>
</dbReference>
<feature type="transmembrane region" description="Helical" evidence="6">
    <location>
        <begin position="35"/>
        <end position="54"/>
    </location>
</feature>
<evidence type="ECO:0000313" key="9">
    <source>
        <dbReference type="EMBL" id="SEA15349.1"/>
    </source>
</evidence>
<dbReference type="GO" id="GO:0005886">
    <property type="term" value="C:plasma membrane"/>
    <property type="evidence" value="ECO:0007669"/>
    <property type="project" value="UniProtKB-SubCell"/>
</dbReference>
<dbReference type="EMBL" id="FNQY01000009">
    <property type="protein sequence ID" value="SEA15349.1"/>
    <property type="molecule type" value="Genomic_DNA"/>
</dbReference>
<keyword evidence="2" id="KW-1003">Cell membrane</keyword>